<dbReference type="NCBIfam" id="TIGR01352">
    <property type="entry name" value="tonB_Cterm"/>
    <property type="match status" value="2"/>
</dbReference>
<evidence type="ECO:0000313" key="6">
    <source>
        <dbReference type="Proteomes" id="UP000489961"/>
    </source>
</evidence>
<dbReference type="EMBL" id="CADDTS010000007">
    <property type="protein sequence ID" value="CAB1208568.1"/>
    <property type="molecule type" value="Genomic_DNA"/>
</dbReference>
<comment type="subcellular location">
    <subcellularLocation>
        <location evidence="1">Membrane</location>
        <topology evidence="1">Single-pass membrane protein</topology>
    </subcellularLocation>
</comment>
<reference evidence="5 6" key="1">
    <citation type="submission" date="2020-02" db="EMBL/GenBank/DDBJ databases">
        <authorList>
            <person name="Chaudhuri R."/>
        </authorList>
    </citation>
    <scope>NUCLEOTIDE SEQUENCE [LARGE SCALE GENOMIC DNA]</scope>
    <source>
        <strain evidence="5">SFB21</strain>
    </source>
</reference>
<organism evidence="5 6">
    <name type="scientific">Acinetobacter bouvetii</name>
    <dbReference type="NCBI Taxonomy" id="202951"/>
    <lineage>
        <taxon>Bacteria</taxon>
        <taxon>Pseudomonadati</taxon>
        <taxon>Pseudomonadota</taxon>
        <taxon>Gammaproteobacteria</taxon>
        <taxon>Moraxellales</taxon>
        <taxon>Moraxellaceae</taxon>
        <taxon>Acinetobacter</taxon>
    </lineage>
</organism>
<keyword evidence="2" id="KW-0812">Transmembrane</keyword>
<accession>A0A811GFN4</accession>
<dbReference type="PANTHER" id="PTHR33446">
    <property type="entry name" value="PROTEIN TONB-RELATED"/>
    <property type="match status" value="1"/>
</dbReference>
<dbReference type="Pfam" id="PF13103">
    <property type="entry name" value="TonB_2"/>
    <property type="match status" value="1"/>
</dbReference>
<dbReference type="Proteomes" id="UP000489961">
    <property type="component" value="Unassembled WGS sequence"/>
</dbReference>
<evidence type="ECO:0000313" key="5">
    <source>
        <dbReference type="EMBL" id="CAB1208568.1"/>
    </source>
</evidence>
<gene>
    <name evidence="5" type="ORF">SFB21_0502</name>
</gene>
<comment type="caution">
    <text evidence="5">The sequence shown here is derived from an EMBL/GenBank/DDBJ whole genome shotgun (WGS) entry which is preliminary data.</text>
</comment>
<dbReference type="Gene3D" id="3.30.1150.10">
    <property type="match status" value="2"/>
</dbReference>
<evidence type="ECO:0000256" key="4">
    <source>
        <dbReference type="ARBA" id="ARBA00023136"/>
    </source>
</evidence>
<proteinExistence type="predicted"/>
<dbReference type="PANTHER" id="PTHR33446:SF2">
    <property type="entry name" value="PROTEIN TONB"/>
    <property type="match status" value="1"/>
</dbReference>
<evidence type="ECO:0000256" key="3">
    <source>
        <dbReference type="ARBA" id="ARBA00022989"/>
    </source>
</evidence>
<evidence type="ECO:0000256" key="1">
    <source>
        <dbReference type="ARBA" id="ARBA00004167"/>
    </source>
</evidence>
<dbReference type="GO" id="GO:0098797">
    <property type="term" value="C:plasma membrane protein complex"/>
    <property type="evidence" value="ECO:0007669"/>
    <property type="project" value="TreeGrafter"/>
</dbReference>
<dbReference type="InterPro" id="IPR006260">
    <property type="entry name" value="TonB/TolA_C"/>
</dbReference>
<dbReference type="InterPro" id="IPR051045">
    <property type="entry name" value="TonB-dependent_transducer"/>
</dbReference>
<keyword evidence="4" id="KW-0472">Membrane</keyword>
<evidence type="ECO:0000256" key="2">
    <source>
        <dbReference type="ARBA" id="ARBA00022692"/>
    </source>
</evidence>
<name>A0A811GFN4_9GAMM</name>
<keyword evidence="3" id="KW-1133">Transmembrane helix</keyword>
<sequence>MGLSLNAAYSAEPKATKQLTVQKSAALPAHLTTRIQWTQFPRPHYKNEDLKEQNRSAIIRVYADEKGNVTKASVQESTGLNHLDNLLVQAVREARVKPHFENDTATPVIGYQTFSLNLGQDADAEVCSYDFESKNWLAQQHGKKTSFSYRAQPQLELDSESLGGHNRTVKFTFKVNKHGDVKKVKVKQGSGIYDLDQKVVQAVSHSQIDVKRTASTLWMYKKASFKDEIKFNLNHCE</sequence>
<dbReference type="GO" id="GO:0031992">
    <property type="term" value="F:energy transducer activity"/>
    <property type="evidence" value="ECO:0007669"/>
    <property type="project" value="TreeGrafter"/>
</dbReference>
<dbReference type="SUPFAM" id="SSF74653">
    <property type="entry name" value="TolA/TonB C-terminal domain"/>
    <property type="match status" value="2"/>
</dbReference>
<protein>
    <submittedName>
        <fullName evidence="5">Gram-negative bacterial tonB protein</fullName>
    </submittedName>
</protein>
<dbReference type="AlphaFoldDB" id="A0A811GFN4"/>